<comment type="caution">
    <text evidence="2">The sequence shown here is derived from an EMBL/GenBank/DDBJ whole genome shotgun (WGS) entry which is preliminary data.</text>
</comment>
<evidence type="ECO:0000313" key="3">
    <source>
        <dbReference type="Proteomes" id="UP001412067"/>
    </source>
</evidence>
<name>A0ABR2MDG3_9ASPA</name>
<reference evidence="2 3" key="1">
    <citation type="journal article" date="2022" name="Nat. Plants">
        <title>Genomes of leafy and leafless Platanthera orchids illuminate the evolution of mycoheterotrophy.</title>
        <authorList>
            <person name="Li M.H."/>
            <person name="Liu K.W."/>
            <person name="Li Z."/>
            <person name="Lu H.C."/>
            <person name="Ye Q.L."/>
            <person name="Zhang D."/>
            <person name="Wang J.Y."/>
            <person name="Li Y.F."/>
            <person name="Zhong Z.M."/>
            <person name="Liu X."/>
            <person name="Yu X."/>
            <person name="Liu D.K."/>
            <person name="Tu X.D."/>
            <person name="Liu B."/>
            <person name="Hao Y."/>
            <person name="Liao X.Y."/>
            <person name="Jiang Y.T."/>
            <person name="Sun W.H."/>
            <person name="Chen J."/>
            <person name="Chen Y.Q."/>
            <person name="Ai Y."/>
            <person name="Zhai J.W."/>
            <person name="Wu S.S."/>
            <person name="Zhou Z."/>
            <person name="Hsiao Y.Y."/>
            <person name="Wu W.L."/>
            <person name="Chen Y.Y."/>
            <person name="Lin Y.F."/>
            <person name="Hsu J.L."/>
            <person name="Li C.Y."/>
            <person name="Wang Z.W."/>
            <person name="Zhao X."/>
            <person name="Zhong W.Y."/>
            <person name="Ma X.K."/>
            <person name="Ma L."/>
            <person name="Huang J."/>
            <person name="Chen G.Z."/>
            <person name="Huang M.Z."/>
            <person name="Huang L."/>
            <person name="Peng D.H."/>
            <person name="Luo Y.B."/>
            <person name="Zou S.Q."/>
            <person name="Chen S.P."/>
            <person name="Lan S."/>
            <person name="Tsai W.C."/>
            <person name="Van de Peer Y."/>
            <person name="Liu Z.J."/>
        </authorList>
    </citation>
    <scope>NUCLEOTIDE SEQUENCE [LARGE SCALE GENOMIC DNA]</scope>
    <source>
        <strain evidence="2">Lor288</strain>
    </source>
</reference>
<keyword evidence="3" id="KW-1185">Reference proteome</keyword>
<sequence>MPETARGSTSHMEDMGAIQPGCTAADAWEHTIRSRRRSTRADAVDRGGNYADEAAAERRNVAVDEGDGDGGGGEIGVENGACGDLEMTAEGWRPRDRAIARDWRMERLNWMPRGTLRKMEELQRGNRRRRTFRSSTCSTCTVAMDA</sequence>
<evidence type="ECO:0000256" key="1">
    <source>
        <dbReference type="SAM" id="MobiDB-lite"/>
    </source>
</evidence>
<evidence type="ECO:0000313" key="2">
    <source>
        <dbReference type="EMBL" id="KAK8960983.1"/>
    </source>
</evidence>
<proteinExistence type="predicted"/>
<feature type="compositionally biased region" description="Polar residues" evidence="1">
    <location>
        <begin position="1"/>
        <end position="10"/>
    </location>
</feature>
<organism evidence="2 3">
    <name type="scientific">Platanthera guangdongensis</name>
    <dbReference type="NCBI Taxonomy" id="2320717"/>
    <lineage>
        <taxon>Eukaryota</taxon>
        <taxon>Viridiplantae</taxon>
        <taxon>Streptophyta</taxon>
        <taxon>Embryophyta</taxon>
        <taxon>Tracheophyta</taxon>
        <taxon>Spermatophyta</taxon>
        <taxon>Magnoliopsida</taxon>
        <taxon>Liliopsida</taxon>
        <taxon>Asparagales</taxon>
        <taxon>Orchidaceae</taxon>
        <taxon>Orchidoideae</taxon>
        <taxon>Orchideae</taxon>
        <taxon>Orchidinae</taxon>
        <taxon>Platanthera</taxon>
    </lineage>
</organism>
<feature type="region of interest" description="Disordered" evidence="1">
    <location>
        <begin position="1"/>
        <end position="22"/>
    </location>
</feature>
<gene>
    <name evidence="2" type="ORF">KSP40_PGU020507</name>
</gene>
<feature type="region of interest" description="Disordered" evidence="1">
    <location>
        <begin position="34"/>
        <end position="82"/>
    </location>
</feature>
<dbReference type="EMBL" id="JBBWWR010000010">
    <property type="protein sequence ID" value="KAK8960983.1"/>
    <property type="molecule type" value="Genomic_DNA"/>
</dbReference>
<dbReference type="Proteomes" id="UP001412067">
    <property type="component" value="Unassembled WGS sequence"/>
</dbReference>
<protein>
    <submittedName>
        <fullName evidence="2">Uncharacterized protein</fullName>
    </submittedName>
</protein>
<accession>A0ABR2MDG3</accession>